<dbReference type="GO" id="GO:0031267">
    <property type="term" value="F:small GTPase binding"/>
    <property type="evidence" value="ECO:0007669"/>
    <property type="project" value="InterPro"/>
</dbReference>
<reference evidence="4 5" key="1">
    <citation type="journal article" date="2019" name="PLoS Biol.">
        <title>Sex chromosomes control vertical transmission of feminizing Wolbachia symbionts in an isopod.</title>
        <authorList>
            <person name="Becking T."/>
            <person name="Chebbi M.A."/>
            <person name="Giraud I."/>
            <person name="Moumen B."/>
            <person name="Laverre T."/>
            <person name="Caubet Y."/>
            <person name="Peccoud J."/>
            <person name="Gilbert C."/>
            <person name="Cordaux R."/>
        </authorList>
    </citation>
    <scope>NUCLEOTIDE SEQUENCE [LARGE SCALE GENOMIC DNA]</scope>
    <source>
        <strain evidence="4">ANa2</strain>
        <tissue evidence="4">Whole body excluding digestive tract and cuticle</tissue>
    </source>
</reference>
<dbReference type="GO" id="GO:0048791">
    <property type="term" value="P:calcium ion-regulated exocytosis of neurotransmitter"/>
    <property type="evidence" value="ECO:0007669"/>
    <property type="project" value="TreeGrafter"/>
</dbReference>
<evidence type="ECO:0000256" key="2">
    <source>
        <dbReference type="ARBA" id="ARBA00034103"/>
    </source>
</evidence>
<dbReference type="GO" id="GO:0042734">
    <property type="term" value="C:presynaptic membrane"/>
    <property type="evidence" value="ECO:0007669"/>
    <property type="project" value="TreeGrafter"/>
</dbReference>
<dbReference type="GO" id="GO:0050806">
    <property type="term" value="P:positive regulation of synaptic transmission"/>
    <property type="evidence" value="ECO:0007669"/>
    <property type="project" value="TreeGrafter"/>
</dbReference>
<proteinExistence type="predicted"/>
<accession>A0A5N5TAG1</accession>
<dbReference type="GO" id="GO:0042391">
    <property type="term" value="P:regulation of membrane potential"/>
    <property type="evidence" value="ECO:0007669"/>
    <property type="project" value="TreeGrafter"/>
</dbReference>
<keyword evidence="5" id="KW-1185">Reference proteome</keyword>
<dbReference type="InterPro" id="IPR035892">
    <property type="entry name" value="C2_domain_sf"/>
</dbReference>
<comment type="subcellular location">
    <subcellularLocation>
        <location evidence="2">Synapse</location>
    </subcellularLocation>
</comment>
<dbReference type="GO" id="GO:0048167">
    <property type="term" value="P:regulation of synaptic plasticity"/>
    <property type="evidence" value="ECO:0007669"/>
    <property type="project" value="TreeGrafter"/>
</dbReference>
<protein>
    <submittedName>
        <fullName evidence="4">Regulating synaptic membrane exocytosis protein 3</fullName>
    </submittedName>
</protein>
<dbReference type="Gene3D" id="2.60.40.150">
    <property type="entry name" value="C2 domain"/>
    <property type="match status" value="1"/>
</dbReference>
<dbReference type="PANTHER" id="PTHR12157">
    <property type="entry name" value="REGULATING SYNAPTIC MEMBRANE EXOCYTOSIS PROTEIN"/>
    <property type="match status" value="1"/>
</dbReference>
<dbReference type="AlphaFoldDB" id="A0A5N5TAG1"/>
<evidence type="ECO:0000256" key="3">
    <source>
        <dbReference type="SAM" id="MobiDB-lite"/>
    </source>
</evidence>
<dbReference type="InterPro" id="IPR039032">
    <property type="entry name" value="Rim-like"/>
</dbReference>
<sequence>GTKKRSTSGFQRSHEVLPSSKDSTDDSLNSVSSESSSSRGLGRRHAPEGQISEFIEGLGPGQLVGRQVLAAPALGDIQLSMCERKNKLEVEVTVWGDYGRMEGRKVFMGVAQIMLDDLDLSNIVIGWYKLFGTSSLVSLPTLTRRGSMVSLDSFG</sequence>
<dbReference type="Proteomes" id="UP000326759">
    <property type="component" value="Unassembled WGS sequence"/>
</dbReference>
<feature type="region of interest" description="Disordered" evidence="3">
    <location>
        <begin position="1"/>
        <end position="46"/>
    </location>
</feature>
<gene>
    <name evidence="4" type="primary">Rims3</name>
    <name evidence="4" type="ORF">Anas_01572</name>
</gene>
<dbReference type="PANTHER" id="PTHR12157:SF21">
    <property type="entry name" value="RAB3 INTERACTING MOLECULE, ISOFORM F"/>
    <property type="match status" value="1"/>
</dbReference>
<evidence type="ECO:0000256" key="1">
    <source>
        <dbReference type="ARBA" id="ARBA00023018"/>
    </source>
</evidence>
<dbReference type="SUPFAM" id="SSF49562">
    <property type="entry name" value="C2 domain (Calcium/lipid-binding domain, CaLB)"/>
    <property type="match status" value="1"/>
</dbReference>
<dbReference type="GO" id="GO:0048788">
    <property type="term" value="C:cytoskeleton of presynaptic active zone"/>
    <property type="evidence" value="ECO:0007669"/>
    <property type="project" value="TreeGrafter"/>
</dbReference>
<dbReference type="OrthoDB" id="420032at2759"/>
<feature type="non-terminal residue" evidence="4">
    <location>
        <position position="1"/>
    </location>
</feature>
<organism evidence="4 5">
    <name type="scientific">Armadillidium nasatum</name>
    <dbReference type="NCBI Taxonomy" id="96803"/>
    <lineage>
        <taxon>Eukaryota</taxon>
        <taxon>Metazoa</taxon>
        <taxon>Ecdysozoa</taxon>
        <taxon>Arthropoda</taxon>
        <taxon>Crustacea</taxon>
        <taxon>Multicrustacea</taxon>
        <taxon>Malacostraca</taxon>
        <taxon>Eumalacostraca</taxon>
        <taxon>Peracarida</taxon>
        <taxon>Isopoda</taxon>
        <taxon>Oniscidea</taxon>
        <taxon>Crinocheta</taxon>
        <taxon>Armadillidiidae</taxon>
        <taxon>Armadillidium</taxon>
    </lineage>
</organism>
<dbReference type="GO" id="GO:0044325">
    <property type="term" value="F:transmembrane transporter binding"/>
    <property type="evidence" value="ECO:0007669"/>
    <property type="project" value="TreeGrafter"/>
</dbReference>
<comment type="caution">
    <text evidence="4">The sequence shown here is derived from an EMBL/GenBank/DDBJ whole genome shotgun (WGS) entry which is preliminary data.</text>
</comment>
<keyword evidence="1" id="KW-0770">Synapse</keyword>
<feature type="compositionally biased region" description="Low complexity" evidence="3">
    <location>
        <begin position="26"/>
        <end position="38"/>
    </location>
</feature>
<evidence type="ECO:0000313" key="4">
    <source>
        <dbReference type="EMBL" id="KAB7503237.1"/>
    </source>
</evidence>
<dbReference type="EMBL" id="SEYY01005592">
    <property type="protein sequence ID" value="KAB7503237.1"/>
    <property type="molecule type" value="Genomic_DNA"/>
</dbReference>
<evidence type="ECO:0000313" key="5">
    <source>
        <dbReference type="Proteomes" id="UP000326759"/>
    </source>
</evidence>
<name>A0A5N5TAG1_9CRUS</name>